<feature type="chain" id="PRO_5005532534" description="Lipoprotein" evidence="1">
    <location>
        <begin position="39"/>
        <end position="315"/>
    </location>
</feature>
<dbReference type="PATRIC" id="fig|1678637.3.peg.3212"/>
<evidence type="ECO:0000256" key="1">
    <source>
        <dbReference type="SAM" id="SignalP"/>
    </source>
</evidence>
<dbReference type="OrthoDB" id="4335009at2"/>
<proteinExistence type="predicted"/>
<accession>A0A0K9XE23</accession>
<dbReference type="RefSeq" id="WP_049716645.1">
    <property type="nucleotide sequence ID" value="NZ_LFXA01000009.1"/>
</dbReference>
<reference evidence="3" key="1">
    <citation type="submission" date="2015-07" db="EMBL/GenBank/DDBJ databases">
        <title>Draft genome sequence of Streptomyces sp. CMAA 1322, a bacterium isolated from Caatinga biome, from dry forest semiarid of Brazil.</title>
        <authorList>
            <person name="Santos S.N."/>
            <person name="Gacesa R."/>
            <person name="Taketani R.G."/>
            <person name="Long P.F."/>
            <person name="Melo I.S."/>
        </authorList>
    </citation>
    <scope>NUCLEOTIDE SEQUENCE [LARGE SCALE GENOMIC DNA]</scope>
    <source>
        <strain evidence="3">CMAA 1322</strain>
    </source>
</reference>
<comment type="caution">
    <text evidence="2">The sequence shown here is derived from an EMBL/GenBank/DDBJ whole genome shotgun (WGS) entry which is preliminary data.</text>
</comment>
<dbReference type="EMBL" id="LFXA01000009">
    <property type="protein sequence ID" value="KNB51635.1"/>
    <property type="molecule type" value="Genomic_DNA"/>
</dbReference>
<evidence type="ECO:0000313" key="2">
    <source>
        <dbReference type="EMBL" id="KNB51635.1"/>
    </source>
</evidence>
<feature type="signal peptide" evidence="1">
    <location>
        <begin position="1"/>
        <end position="38"/>
    </location>
</feature>
<dbReference type="AlphaFoldDB" id="A0A0K9XE23"/>
<dbReference type="STRING" id="1678637.AC230_14905"/>
<gene>
    <name evidence="2" type="ORF">AC230_14905</name>
</gene>
<evidence type="ECO:0008006" key="4">
    <source>
        <dbReference type="Google" id="ProtNLM"/>
    </source>
</evidence>
<keyword evidence="1" id="KW-0732">Signal</keyword>
<sequence>MSRRRTTARTTARTTLRIALASAAVAGAVLAPVSSAFAAPRTPAVAVAAADESGPVRTYKLPDGSRASVHETKDGHFQVAVSKGDVMLAVLDGKRPYATVHDLFVEMDVRNGRVTWVEQKNIGLGKDGGNRFTRGKYIGNKALPGGIRAVVYQRAQHEFTAYVVWNGKLVKVLDRTHPAVVTGKYAGYEVRLDARTGKVVALKDKGSSGQGRTTREACAVVKQQDIGAGTLAVMVNSPDGPEVSLEDMGDRSLVLGHLDRKHPSLPKSAGIIAKITDIDTAQPKLVTKVEGGLHTYATTLFPKLPKGCTVVNHVK</sequence>
<protein>
    <recommendedName>
        <fullName evidence="4">Lipoprotein</fullName>
    </recommendedName>
</protein>
<name>A0A0K9XE23_9ACTN</name>
<evidence type="ECO:0000313" key="3">
    <source>
        <dbReference type="Proteomes" id="UP000037288"/>
    </source>
</evidence>
<dbReference type="Proteomes" id="UP000037288">
    <property type="component" value="Unassembled WGS sequence"/>
</dbReference>
<keyword evidence="3" id="KW-1185">Reference proteome</keyword>
<organism evidence="2 3">
    <name type="scientific">Streptomyces caatingaensis</name>
    <dbReference type="NCBI Taxonomy" id="1678637"/>
    <lineage>
        <taxon>Bacteria</taxon>
        <taxon>Bacillati</taxon>
        <taxon>Actinomycetota</taxon>
        <taxon>Actinomycetes</taxon>
        <taxon>Kitasatosporales</taxon>
        <taxon>Streptomycetaceae</taxon>
        <taxon>Streptomyces</taxon>
    </lineage>
</organism>